<protein>
    <submittedName>
        <fullName evidence="1">Uncharacterized protein</fullName>
    </submittedName>
</protein>
<sequence>MATGAKRHAGVRGKKLKDLARAWARGRGKHSSKNELAEDAAAWGFSLPERYAKPQEPQAITIWPCNLAAFEVFCDCGSQWRYVVPFGDHPKPMGIERSALASSMDMLGVKDRRDTLQRVQVMESAALAVMR</sequence>
<dbReference type="Pfam" id="PF08809">
    <property type="entry name" value="DUF1799"/>
    <property type="match status" value="1"/>
</dbReference>
<accession>A0ABX2B9M9</accession>
<evidence type="ECO:0000313" key="1">
    <source>
        <dbReference type="EMBL" id="NPT30837.1"/>
    </source>
</evidence>
<proteinExistence type="predicted"/>
<organism evidence="1 2">
    <name type="scientific">Vreelandella venusta</name>
    <dbReference type="NCBI Taxonomy" id="44935"/>
    <lineage>
        <taxon>Bacteria</taxon>
        <taxon>Pseudomonadati</taxon>
        <taxon>Pseudomonadota</taxon>
        <taxon>Gammaproteobacteria</taxon>
        <taxon>Oceanospirillales</taxon>
        <taxon>Halomonadaceae</taxon>
        <taxon>Vreelandella</taxon>
    </lineage>
</organism>
<comment type="caution">
    <text evidence="1">The sequence shown here is derived from an EMBL/GenBank/DDBJ whole genome shotgun (WGS) entry which is preliminary data.</text>
</comment>
<dbReference type="EMBL" id="QDKN01000003">
    <property type="protein sequence ID" value="NPT30837.1"/>
    <property type="molecule type" value="Genomic_DNA"/>
</dbReference>
<reference evidence="1 2" key="1">
    <citation type="submission" date="2018-04" db="EMBL/GenBank/DDBJ databases">
        <authorList>
            <person name="Li G."/>
            <person name="Du W."/>
            <person name="Bai Y."/>
        </authorList>
    </citation>
    <scope>NUCLEOTIDE SEQUENCE [LARGE SCALE GENOMIC DNA]</scope>
    <source>
        <strain evidence="1 2">YYYZ-3</strain>
    </source>
</reference>
<dbReference type="InterPro" id="IPR014915">
    <property type="entry name" value="Phage_TLS_TfmB"/>
</dbReference>
<dbReference type="Proteomes" id="UP001318401">
    <property type="component" value="Unassembled WGS sequence"/>
</dbReference>
<gene>
    <name evidence="1" type="ORF">DDR56_09715</name>
</gene>
<dbReference type="RefSeq" id="WP_125747771.1">
    <property type="nucleotide sequence ID" value="NZ_QDKN01000003.1"/>
</dbReference>
<evidence type="ECO:0000313" key="2">
    <source>
        <dbReference type="Proteomes" id="UP001318401"/>
    </source>
</evidence>
<keyword evidence="2" id="KW-1185">Reference proteome</keyword>
<name>A0ABX2B9M9_9GAMM</name>